<gene>
    <name evidence="1" type="ORF">BP01DRAFT_84089</name>
</gene>
<dbReference type="GeneID" id="37081388"/>
<proteinExistence type="predicted"/>
<evidence type="ECO:0000313" key="2">
    <source>
        <dbReference type="Proteomes" id="UP000248349"/>
    </source>
</evidence>
<protein>
    <submittedName>
        <fullName evidence="1">Uncharacterized protein</fullName>
    </submittedName>
</protein>
<reference evidence="1 2" key="1">
    <citation type="submission" date="2016-12" db="EMBL/GenBank/DDBJ databases">
        <title>The genomes of Aspergillus section Nigri reveals drivers in fungal speciation.</title>
        <authorList>
            <consortium name="DOE Joint Genome Institute"/>
            <person name="Vesth T.C."/>
            <person name="Nybo J."/>
            <person name="Theobald S."/>
            <person name="Brandl J."/>
            <person name="Frisvad J.C."/>
            <person name="Nielsen K.F."/>
            <person name="Lyhne E.K."/>
            <person name="Kogle M.E."/>
            <person name="Kuo A."/>
            <person name="Riley R."/>
            <person name="Clum A."/>
            <person name="Nolan M."/>
            <person name="Lipzen A."/>
            <person name="Salamov A."/>
            <person name="Henrissat B."/>
            <person name="Wiebenga A."/>
            <person name="De Vries R.P."/>
            <person name="Grigoriev I.V."/>
            <person name="Mortensen U.H."/>
            <person name="Andersen M.R."/>
            <person name="Baker S.E."/>
        </authorList>
    </citation>
    <scope>NUCLEOTIDE SEQUENCE [LARGE SCALE GENOMIC DNA]</scope>
    <source>
        <strain evidence="1 2">JOP 1030-1</strain>
    </source>
</reference>
<dbReference type="EMBL" id="KZ821237">
    <property type="protein sequence ID" value="PYH44495.1"/>
    <property type="molecule type" value="Genomic_DNA"/>
</dbReference>
<evidence type="ECO:0000313" key="1">
    <source>
        <dbReference type="EMBL" id="PYH44495.1"/>
    </source>
</evidence>
<dbReference type="AlphaFoldDB" id="A0A318ZAN0"/>
<accession>A0A318ZAN0</accession>
<dbReference type="RefSeq" id="XP_025430477.1">
    <property type="nucleotide sequence ID" value="XM_025580159.1"/>
</dbReference>
<name>A0A318ZAN0_9EURO</name>
<dbReference type="Proteomes" id="UP000248349">
    <property type="component" value="Unassembled WGS sequence"/>
</dbReference>
<organism evidence="1 2">
    <name type="scientific">Aspergillus saccharolyticus JOP 1030-1</name>
    <dbReference type="NCBI Taxonomy" id="1450539"/>
    <lineage>
        <taxon>Eukaryota</taxon>
        <taxon>Fungi</taxon>
        <taxon>Dikarya</taxon>
        <taxon>Ascomycota</taxon>
        <taxon>Pezizomycotina</taxon>
        <taxon>Eurotiomycetes</taxon>
        <taxon>Eurotiomycetidae</taxon>
        <taxon>Eurotiales</taxon>
        <taxon>Aspergillaceae</taxon>
        <taxon>Aspergillus</taxon>
        <taxon>Aspergillus subgen. Circumdati</taxon>
    </lineage>
</organism>
<sequence>MPCRSPLLHAMPISAATSASSDYYSCFRDIVLSNSRQRQTLSSFFLAVDVTFSHPRLVMLLVVRAHNYIVCIAHKRGQKLAN</sequence>
<keyword evidence="2" id="KW-1185">Reference proteome</keyword>